<evidence type="ECO:0000256" key="3">
    <source>
        <dbReference type="ARBA" id="ARBA00022748"/>
    </source>
</evidence>
<dbReference type="GO" id="GO:0005524">
    <property type="term" value="F:ATP binding"/>
    <property type="evidence" value="ECO:0007669"/>
    <property type="project" value="UniProtKB-KW"/>
</dbReference>
<sequence>MQPLVIELREITKRYGRLDALRNVSFSVPVRSVLTIFGPNGSGKTTLIRILATLLRPTSGMARIVGHDPVQECGDVRKQIGVVLHQSLLYETLTARENLEFYGKMFGVSDMSARIKYVLESVGLAERGDDIIRAFSRGMQQRVAIARALLHDPQVLLLDEAFSGLDANAVATLRQLLERFHQEGRAIVLTTHHYQLGLELATHAALLVNGGLRYFGEPTGVMSAIDAINHPPSQDTEP</sequence>
<evidence type="ECO:0000256" key="2">
    <source>
        <dbReference type="ARBA" id="ARBA00022741"/>
    </source>
</evidence>
<dbReference type="NCBIfam" id="TIGR01189">
    <property type="entry name" value="ccmA"/>
    <property type="match status" value="1"/>
</dbReference>
<dbReference type="CDD" id="cd03230">
    <property type="entry name" value="ABC_DR_subfamily_A"/>
    <property type="match status" value="1"/>
</dbReference>
<dbReference type="EMBL" id="DF820459">
    <property type="protein sequence ID" value="GAK52847.1"/>
    <property type="molecule type" value="Genomic_DNA"/>
</dbReference>
<dbReference type="Pfam" id="PF00005">
    <property type="entry name" value="ABC_tran"/>
    <property type="match status" value="1"/>
</dbReference>
<dbReference type="PROSITE" id="PS50893">
    <property type="entry name" value="ABC_TRANSPORTER_2"/>
    <property type="match status" value="1"/>
</dbReference>
<dbReference type="PANTHER" id="PTHR42711">
    <property type="entry name" value="ABC TRANSPORTER ATP-BINDING PROTEIN"/>
    <property type="match status" value="1"/>
</dbReference>
<dbReference type="HOGENOM" id="CLU_000604_1_2_0"/>
<evidence type="ECO:0000313" key="7">
    <source>
        <dbReference type="Proteomes" id="UP000030700"/>
    </source>
</evidence>
<dbReference type="STRING" id="1499966.U14_04104"/>
<dbReference type="InterPro" id="IPR003593">
    <property type="entry name" value="AAA+_ATPase"/>
</dbReference>
<keyword evidence="1" id="KW-0813">Transport</keyword>
<dbReference type="Proteomes" id="UP000030700">
    <property type="component" value="Unassembled WGS sequence"/>
</dbReference>
<dbReference type="GO" id="GO:0016887">
    <property type="term" value="F:ATP hydrolysis activity"/>
    <property type="evidence" value="ECO:0007669"/>
    <property type="project" value="InterPro"/>
</dbReference>
<dbReference type="SMART" id="SM00382">
    <property type="entry name" value="AAA"/>
    <property type="match status" value="1"/>
</dbReference>
<proteinExistence type="predicted"/>
<dbReference type="InterPro" id="IPR003439">
    <property type="entry name" value="ABC_transporter-like_ATP-bd"/>
</dbReference>
<dbReference type="InterPro" id="IPR027417">
    <property type="entry name" value="P-loop_NTPase"/>
</dbReference>
<keyword evidence="3" id="KW-0201">Cytochrome c-type biogenesis</keyword>
<gene>
    <name evidence="6" type="ORF">U14_04104</name>
</gene>
<keyword evidence="2" id="KW-0547">Nucleotide-binding</keyword>
<keyword evidence="7" id="KW-1185">Reference proteome</keyword>
<name>A0A0S6W3C2_9BACT</name>
<reference evidence="6" key="1">
    <citation type="journal article" date="2015" name="PeerJ">
        <title>First genomic representation of candidate bacterial phylum KSB3 points to enhanced environmental sensing as a trigger of wastewater bulking.</title>
        <authorList>
            <person name="Sekiguchi Y."/>
            <person name="Ohashi A."/>
            <person name="Parks D.H."/>
            <person name="Yamauchi T."/>
            <person name="Tyson G.W."/>
            <person name="Hugenholtz P."/>
        </authorList>
    </citation>
    <scope>NUCLEOTIDE SEQUENCE [LARGE SCALE GENOMIC DNA]</scope>
</reference>
<protein>
    <submittedName>
        <fullName evidence="6">ABC transporter related</fullName>
    </submittedName>
</protein>
<dbReference type="AlphaFoldDB" id="A0A0S6W3C2"/>
<dbReference type="InterPro" id="IPR005895">
    <property type="entry name" value="ABC_transptr_haem_export_CcmA"/>
</dbReference>
<evidence type="ECO:0000313" key="6">
    <source>
        <dbReference type="EMBL" id="GAK52847.1"/>
    </source>
</evidence>
<dbReference type="InterPro" id="IPR050763">
    <property type="entry name" value="ABC_transporter_ATP-binding"/>
</dbReference>
<evidence type="ECO:0000256" key="4">
    <source>
        <dbReference type="ARBA" id="ARBA00022840"/>
    </source>
</evidence>
<accession>A0A0S6W3C2</accession>
<feature type="domain" description="ABC transporter" evidence="5">
    <location>
        <begin position="6"/>
        <end position="234"/>
    </location>
</feature>
<dbReference type="SUPFAM" id="SSF52540">
    <property type="entry name" value="P-loop containing nucleoside triphosphate hydrolases"/>
    <property type="match status" value="1"/>
</dbReference>
<dbReference type="PANTHER" id="PTHR42711:SF18">
    <property type="entry name" value="ABC TRANSPORTER, ATP-BINDING PROTEIN"/>
    <property type="match status" value="1"/>
</dbReference>
<dbReference type="GO" id="GO:0022857">
    <property type="term" value="F:transmembrane transporter activity"/>
    <property type="evidence" value="ECO:0007669"/>
    <property type="project" value="InterPro"/>
</dbReference>
<organism evidence="6">
    <name type="scientific">Candidatus Moduliflexus flocculans</name>
    <dbReference type="NCBI Taxonomy" id="1499966"/>
    <lineage>
        <taxon>Bacteria</taxon>
        <taxon>Candidatus Moduliflexota</taxon>
        <taxon>Candidatus Moduliflexia</taxon>
        <taxon>Candidatus Moduliflexales</taxon>
        <taxon>Candidatus Moduliflexaceae</taxon>
    </lineage>
</organism>
<dbReference type="GO" id="GO:0017004">
    <property type="term" value="P:cytochrome complex assembly"/>
    <property type="evidence" value="ECO:0007669"/>
    <property type="project" value="UniProtKB-KW"/>
</dbReference>
<dbReference type="Gene3D" id="3.40.50.300">
    <property type="entry name" value="P-loop containing nucleotide triphosphate hydrolases"/>
    <property type="match status" value="1"/>
</dbReference>
<evidence type="ECO:0000256" key="1">
    <source>
        <dbReference type="ARBA" id="ARBA00022448"/>
    </source>
</evidence>
<evidence type="ECO:0000259" key="5">
    <source>
        <dbReference type="PROSITE" id="PS50893"/>
    </source>
</evidence>
<keyword evidence="4" id="KW-0067">ATP-binding</keyword>